<dbReference type="GO" id="GO:0000226">
    <property type="term" value="P:microtubule cytoskeleton organization"/>
    <property type="evidence" value="ECO:0007669"/>
    <property type="project" value="InterPro"/>
</dbReference>
<dbReference type="Pfam" id="PF23415">
    <property type="entry name" value="MAPB1_N"/>
    <property type="match status" value="1"/>
</dbReference>
<dbReference type="GO" id="GO:0003779">
    <property type="term" value="F:actin binding"/>
    <property type="evidence" value="ECO:0007669"/>
    <property type="project" value="TreeGrafter"/>
</dbReference>
<evidence type="ECO:0000313" key="4">
    <source>
        <dbReference type="Proteomes" id="UP000005226"/>
    </source>
</evidence>
<dbReference type="GO" id="GO:0005874">
    <property type="term" value="C:microtubule"/>
    <property type="evidence" value="ECO:0007669"/>
    <property type="project" value="InterPro"/>
</dbReference>
<dbReference type="GO" id="GO:0045202">
    <property type="term" value="C:synapse"/>
    <property type="evidence" value="ECO:0007669"/>
    <property type="project" value="TreeGrafter"/>
</dbReference>
<dbReference type="GO" id="GO:0030425">
    <property type="term" value="C:dendrite"/>
    <property type="evidence" value="ECO:0007669"/>
    <property type="project" value="TreeGrafter"/>
</dbReference>
<dbReference type="GeneTree" id="ENSGT00940000160221"/>
<dbReference type="InParanoid" id="A0A674N1K6"/>
<reference evidence="3" key="3">
    <citation type="submission" date="2025-09" db="UniProtKB">
        <authorList>
            <consortium name="Ensembl"/>
        </authorList>
    </citation>
    <scope>IDENTIFICATION</scope>
</reference>
<evidence type="ECO:0000313" key="3">
    <source>
        <dbReference type="Ensembl" id="ENSTRUP00000067132.1"/>
    </source>
</evidence>
<accession>A0A674N1K6</accession>
<dbReference type="InterPro" id="IPR056617">
    <property type="entry name" value="MAP1B/S_N"/>
</dbReference>
<dbReference type="Proteomes" id="UP000005226">
    <property type="component" value="Chromosome 20"/>
</dbReference>
<feature type="domain" description="Microtubule-associated protein 1A/B/S-like MBL-like" evidence="2">
    <location>
        <begin position="388"/>
        <end position="435"/>
    </location>
</feature>
<dbReference type="GO" id="GO:0005829">
    <property type="term" value="C:cytosol"/>
    <property type="evidence" value="ECO:0007669"/>
    <property type="project" value="TreeGrafter"/>
</dbReference>
<dbReference type="PANTHER" id="PTHR13843:SF11">
    <property type="entry name" value="MICROTUBULE-ASSOCIATED PROTEIN 1S"/>
    <property type="match status" value="1"/>
</dbReference>
<evidence type="ECO:0000259" key="2">
    <source>
        <dbReference type="Pfam" id="PF25281"/>
    </source>
</evidence>
<dbReference type="GO" id="GO:0031114">
    <property type="term" value="P:regulation of microtubule depolymerization"/>
    <property type="evidence" value="ECO:0007669"/>
    <property type="project" value="TreeGrafter"/>
</dbReference>
<sequence>MKPHIRTSRVPNPHDARVRCWAADLDVSVLDQQLKLFVSRHSAFLSEHVPVKSFRTLHHNGDVLDTQVVLNPALDFVCSEVQQLVSSPSKHKLLILAGQFEEDSGDLVLQTGRFSLNHLLHIFNEEEVRWCSVTQPTLASKTSLTLSCPAFGLWQDSGLRKNLQGFVDLQVNPPPCFPQMEGLHEFTEYLSESLEPESPFDLLEPASTVGFLKLSRPCCYIFPGGRGDSAFFSVNGFNILVNGGSDPRSCFWKLVRHLDRIDSVLLTHIGVDNLPGLNSLLLRKTVEQELSVESHAEEAQMRNLISPEIGVVFLNAPDRLGFPKENPSLLRSCDELALTLQHLQRLEIQAQTLSARAGAGIEPMILFQKMGVGRLELYVLNPLSGNPPLPCLVSICALLVWHPFSPQEKIIRVLFPGCTPQAKILEGLRKINNLEPSANGPKSNGGSTRE</sequence>
<dbReference type="OMA" id="HESPELH"/>
<keyword evidence="4" id="KW-1185">Reference proteome</keyword>
<dbReference type="Ensembl" id="ENSTRUT00000087703.1">
    <property type="protein sequence ID" value="ENSTRUP00000067132.1"/>
    <property type="gene ID" value="ENSTRUG00000029933.1"/>
</dbReference>
<dbReference type="AlphaFoldDB" id="A0A674N1K6"/>
<dbReference type="GO" id="GO:0008017">
    <property type="term" value="F:microtubule binding"/>
    <property type="evidence" value="ECO:0007669"/>
    <property type="project" value="InterPro"/>
</dbReference>
<proteinExistence type="predicted"/>
<feature type="domain" description="Microtubule-associated protein 1A/B/S-like MBL-like" evidence="2">
    <location>
        <begin position="198"/>
        <end position="384"/>
    </location>
</feature>
<dbReference type="InterPro" id="IPR026074">
    <property type="entry name" value="MAP1"/>
</dbReference>
<dbReference type="InterPro" id="IPR036866">
    <property type="entry name" value="RibonucZ/Hydroxyglut_hydro"/>
</dbReference>
<evidence type="ECO:0000259" key="1">
    <source>
        <dbReference type="Pfam" id="PF23415"/>
    </source>
</evidence>
<reference evidence="3 4" key="1">
    <citation type="journal article" date="2011" name="Genome Biol. Evol.">
        <title>Integration of the genetic map and genome assembly of fugu facilitates insights into distinct features of genome evolution in teleosts and mammals.</title>
        <authorList>
            <person name="Kai W."/>
            <person name="Kikuchi K."/>
            <person name="Tohari S."/>
            <person name="Chew A.K."/>
            <person name="Tay A."/>
            <person name="Fujiwara A."/>
            <person name="Hosoya S."/>
            <person name="Suetake H."/>
            <person name="Naruse K."/>
            <person name="Brenner S."/>
            <person name="Suzuki Y."/>
            <person name="Venkatesh B."/>
        </authorList>
    </citation>
    <scope>NUCLEOTIDE SEQUENCE [LARGE SCALE GENOMIC DNA]</scope>
</reference>
<organism evidence="3 4">
    <name type="scientific">Takifugu rubripes</name>
    <name type="common">Japanese pufferfish</name>
    <name type="synonym">Fugu rubripes</name>
    <dbReference type="NCBI Taxonomy" id="31033"/>
    <lineage>
        <taxon>Eukaryota</taxon>
        <taxon>Metazoa</taxon>
        <taxon>Chordata</taxon>
        <taxon>Craniata</taxon>
        <taxon>Vertebrata</taxon>
        <taxon>Euteleostomi</taxon>
        <taxon>Actinopterygii</taxon>
        <taxon>Neopterygii</taxon>
        <taxon>Teleostei</taxon>
        <taxon>Neoteleostei</taxon>
        <taxon>Acanthomorphata</taxon>
        <taxon>Eupercaria</taxon>
        <taxon>Tetraodontiformes</taxon>
        <taxon>Tetradontoidea</taxon>
        <taxon>Tetraodontidae</taxon>
        <taxon>Takifugu</taxon>
    </lineage>
</organism>
<dbReference type="Pfam" id="PF25281">
    <property type="entry name" value="MBL_MAP1B"/>
    <property type="match status" value="2"/>
</dbReference>
<dbReference type="SUPFAM" id="SSF56281">
    <property type="entry name" value="Metallo-hydrolase/oxidoreductase"/>
    <property type="match status" value="1"/>
</dbReference>
<name>A0A674N1K6_TAKRU</name>
<evidence type="ECO:0008006" key="5">
    <source>
        <dbReference type="Google" id="ProtNLM"/>
    </source>
</evidence>
<dbReference type="GO" id="GO:0005875">
    <property type="term" value="C:microtubule associated complex"/>
    <property type="evidence" value="ECO:0007669"/>
    <property type="project" value="TreeGrafter"/>
</dbReference>
<dbReference type="GO" id="GO:0016358">
    <property type="term" value="P:dendrite development"/>
    <property type="evidence" value="ECO:0007669"/>
    <property type="project" value="TreeGrafter"/>
</dbReference>
<dbReference type="PANTHER" id="PTHR13843">
    <property type="entry name" value="MICROTUBULE-ASSOCIATED PROTEIN"/>
    <property type="match status" value="1"/>
</dbReference>
<dbReference type="GO" id="GO:0007409">
    <property type="term" value="P:axonogenesis"/>
    <property type="evidence" value="ECO:0007669"/>
    <property type="project" value="TreeGrafter"/>
</dbReference>
<dbReference type="GO" id="GO:0043025">
    <property type="term" value="C:neuronal cell body"/>
    <property type="evidence" value="ECO:0007669"/>
    <property type="project" value="TreeGrafter"/>
</dbReference>
<dbReference type="InterPro" id="IPR057480">
    <property type="entry name" value="MAP1A/B/S-like_MBL"/>
</dbReference>
<feature type="domain" description="Microtubule-associated protein 1B/S N-terminal" evidence="1">
    <location>
        <begin position="17"/>
        <end position="192"/>
    </location>
</feature>
<protein>
    <recommendedName>
        <fullName evidence="5">Microtubule-associated protein 1Sa</fullName>
    </recommendedName>
</protein>
<reference evidence="3" key="2">
    <citation type="submission" date="2025-08" db="UniProtKB">
        <authorList>
            <consortium name="Ensembl"/>
        </authorList>
    </citation>
    <scope>IDENTIFICATION</scope>
</reference>